<dbReference type="SUPFAM" id="SSF48208">
    <property type="entry name" value="Six-hairpin glycosidases"/>
    <property type="match status" value="1"/>
</dbReference>
<dbReference type="STRING" id="927665.HMPREF1535_02051"/>
<protein>
    <recommendedName>
        <fullName evidence="9">Alpha-1,2-mannosidase</fullName>
    </recommendedName>
</protein>
<dbReference type="AlphaFoldDB" id="A0A0F5JED4"/>
<dbReference type="PANTHER" id="PTHR12143">
    <property type="entry name" value="PEPTIDE N-GLYCANASE PNGASE -RELATED"/>
    <property type="match status" value="1"/>
</dbReference>
<feature type="signal peptide" evidence="4">
    <location>
        <begin position="1"/>
        <end position="26"/>
    </location>
</feature>
<dbReference type="PROSITE" id="PS51257">
    <property type="entry name" value="PROKAR_LIPOPROTEIN"/>
    <property type="match status" value="1"/>
</dbReference>
<name>A0A0F5JED4_9BACT</name>
<dbReference type="FunFam" id="3.30.2080.10:FF:000001">
    <property type="entry name" value="Alpha-1,2-mannosidase subfamily"/>
    <property type="match status" value="1"/>
</dbReference>
<dbReference type="RefSeq" id="WP_052716682.1">
    <property type="nucleotide sequence ID" value="NZ_KQ033912.1"/>
</dbReference>
<keyword evidence="3" id="KW-0106">Calcium</keyword>
<dbReference type="Gene3D" id="2.70.98.10">
    <property type="match status" value="1"/>
</dbReference>
<evidence type="ECO:0008006" key="9">
    <source>
        <dbReference type="Google" id="ProtNLM"/>
    </source>
</evidence>
<dbReference type="GO" id="GO:0000224">
    <property type="term" value="F:peptide-N4-(N-acetyl-beta-glucosaminyl)asparagine amidase activity"/>
    <property type="evidence" value="ECO:0007669"/>
    <property type="project" value="TreeGrafter"/>
</dbReference>
<proteinExistence type="predicted"/>
<dbReference type="Gene3D" id="1.20.1050.60">
    <property type="entry name" value="alpha-1,2-mannosidase"/>
    <property type="match status" value="1"/>
</dbReference>
<evidence type="ECO:0000256" key="3">
    <source>
        <dbReference type="ARBA" id="ARBA00022837"/>
    </source>
</evidence>
<dbReference type="PANTHER" id="PTHR12143:SF39">
    <property type="entry name" value="SECRETED PROTEIN"/>
    <property type="match status" value="1"/>
</dbReference>
<dbReference type="Pfam" id="PF17678">
    <property type="entry name" value="Glyco_hydro_92N"/>
    <property type="match status" value="1"/>
</dbReference>
<reference evidence="7 8" key="1">
    <citation type="submission" date="2013-04" db="EMBL/GenBank/DDBJ databases">
        <title>The Genome Sequence of Parabacteroides goldsteinii DSM 19448.</title>
        <authorList>
            <consortium name="The Broad Institute Genomics Platform"/>
            <person name="Earl A."/>
            <person name="Ward D."/>
            <person name="Feldgarden M."/>
            <person name="Gevers D."/>
            <person name="Martens E."/>
            <person name="Sakamoto M."/>
            <person name="Benno Y."/>
            <person name="Song Y."/>
            <person name="Liu C."/>
            <person name="Lee J."/>
            <person name="Bolanos M."/>
            <person name="Vaisanen M.L."/>
            <person name="Finegold S.M."/>
            <person name="Walker B."/>
            <person name="Young S."/>
            <person name="Zeng Q."/>
            <person name="Gargeya S."/>
            <person name="Fitzgerald M."/>
            <person name="Haas B."/>
            <person name="Abouelleil A."/>
            <person name="Allen A.W."/>
            <person name="Alvarado L."/>
            <person name="Arachchi H.M."/>
            <person name="Berlin A.M."/>
            <person name="Chapman S.B."/>
            <person name="Gainer-Dewar J."/>
            <person name="Goldberg J."/>
            <person name="Griggs A."/>
            <person name="Gujja S."/>
            <person name="Hansen M."/>
            <person name="Howarth C."/>
            <person name="Imamovic A."/>
            <person name="Ireland A."/>
            <person name="Larimer J."/>
            <person name="McCowan C."/>
            <person name="Murphy C."/>
            <person name="Pearson M."/>
            <person name="Poon T.W."/>
            <person name="Priest M."/>
            <person name="Roberts A."/>
            <person name="Saif S."/>
            <person name="Shea T."/>
            <person name="Sisk P."/>
            <person name="Sykes S."/>
            <person name="Wortman J."/>
            <person name="Nusbaum C."/>
            <person name="Birren B."/>
        </authorList>
    </citation>
    <scope>NUCLEOTIDE SEQUENCE [LARGE SCALE GENOMIC DNA]</scope>
    <source>
        <strain evidence="7 8">DSM 19448</strain>
    </source>
</reference>
<feature type="chain" id="PRO_5002489774" description="Alpha-1,2-mannosidase" evidence="4">
    <location>
        <begin position="27"/>
        <end position="753"/>
    </location>
</feature>
<dbReference type="InterPro" id="IPR041371">
    <property type="entry name" value="GH92_N"/>
</dbReference>
<feature type="domain" description="Glycosyl hydrolase family 92" evidence="5">
    <location>
        <begin position="278"/>
        <end position="748"/>
    </location>
</feature>
<keyword evidence="4" id="KW-0732">Signal</keyword>
<evidence type="ECO:0000256" key="2">
    <source>
        <dbReference type="ARBA" id="ARBA00011245"/>
    </source>
</evidence>
<accession>A0A0F5JED4</accession>
<dbReference type="GO" id="GO:0005975">
    <property type="term" value="P:carbohydrate metabolic process"/>
    <property type="evidence" value="ECO:0007669"/>
    <property type="project" value="InterPro"/>
</dbReference>
<dbReference type="Proteomes" id="UP000033047">
    <property type="component" value="Unassembled WGS sequence"/>
</dbReference>
<evidence type="ECO:0000313" key="8">
    <source>
        <dbReference type="Proteomes" id="UP000033047"/>
    </source>
</evidence>
<comment type="caution">
    <text evidence="7">The sequence shown here is derived from an EMBL/GenBank/DDBJ whole genome shotgun (WGS) entry which is preliminary data.</text>
</comment>
<comment type="subunit">
    <text evidence="2">Monomer.</text>
</comment>
<evidence type="ECO:0000259" key="5">
    <source>
        <dbReference type="Pfam" id="PF07971"/>
    </source>
</evidence>
<dbReference type="InterPro" id="IPR005887">
    <property type="entry name" value="GH92_a_mannosidase_put"/>
</dbReference>
<dbReference type="Pfam" id="PF07971">
    <property type="entry name" value="Glyco_hydro_92"/>
    <property type="match status" value="1"/>
</dbReference>
<feature type="domain" description="Glycosyl hydrolase family 92 N-terminal" evidence="6">
    <location>
        <begin position="32"/>
        <end position="271"/>
    </location>
</feature>
<dbReference type="PATRIC" id="fig|927665.4.peg.2104"/>
<dbReference type="Gene3D" id="1.20.1610.10">
    <property type="entry name" value="alpha-1,2-mannosidases domains"/>
    <property type="match status" value="1"/>
</dbReference>
<evidence type="ECO:0000259" key="6">
    <source>
        <dbReference type="Pfam" id="PF17678"/>
    </source>
</evidence>
<evidence type="ECO:0000256" key="4">
    <source>
        <dbReference type="SAM" id="SignalP"/>
    </source>
</evidence>
<dbReference type="Gene3D" id="3.30.2080.10">
    <property type="entry name" value="GH92 mannosidase domain"/>
    <property type="match status" value="1"/>
</dbReference>
<gene>
    <name evidence="7" type="ORF">HMPREF1535_02051</name>
</gene>
<dbReference type="HOGENOM" id="CLU_003690_2_2_10"/>
<evidence type="ECO:0000256" key="1">
    <source>
        <dbReference type="ARBA" id="ARBA00001913"/>
    </source>
</evidence>
<dbReference type="NCBIfam" id="TIGR01180">
    <property type="entry name" value="aman2_put"/>
    <property type="match status" value="1"/>
</dbReference>
<dbReference type="InterPro" id="IPR050883">
    <property type="entry name" value="PNGase"/>
</dbReference>
<dbReference type="InterPro" id="IPR008928">
    <property type="entry name" value="6-hairpin_glycosidase_sf"/>
</dbReference>
<dbReference type="EMBL" id="AQHV01000011">
    <property type="protein sequence ID" value="KKB56078.1"/>
    <property type="molecule type" value="Genomic_DNA"/>
</dbReference>
<evidence type="ECO:0000313" key="7">
    <source>
        <dbReference type="EMBL" id="KKB56078.1"/>
    </source>
</evidence>
<dbReference type="GO" id="GO:0005829">
    <property type="term" value="C:cytosol"/>
    <property type="evidence" value="ECO:0007669"/>
    <property type="project" value="TreeGrafter"/>
</dbReference>
<dbReference type="GO" id="GO:0006516">
    <property type="term" value="P:glycoprotein catabolic process"/>
    <property type="evidence" value="ECO:0007669"/>
    <property type="project" value="TreeGrafter"/>
</dbReference>
<sequence>MNKLNKNGLFSLLLVTLLFSCQTEQPQSNNQYVNKFIGTGLNGCVTPVASVPFGMVQIGADTHANSSGYHYDHTSLVGFSHVHKSGGGCGDFLDILFLPLPLNYKTDSLTELYSQYYQADFSHEKEWAEPGYYSVDLYNGDLNVELTASLRCGLQRYKYKSAGSVPVIIDLEYGSQGACTIQREHDVDTVFSASFEKVDDYTVRGYRLTNGWAPEQHVYFYTTFSSPIKECRLFLDNECVEETSALKGRNVKAILTFENPEKILDVKTGISAVDMKGAEDNHRKEAADKDFDSLKKEAAESWTPVLGQIEVETNDLKKKELFYTSLHNVMMYPMLFSDVDNRFRGSDSQVHQTDGFAYYGAVIGLWDTFRAACPLITVLRPDVMEDYIRTALEHFRYAGQLPIWTLAGVETYQMTGIHSMPLITNAYMNGVRNFDTELAMRAMVESAMKDTCGYSMGYFVGLENYKKYGYVPCDMEMESVARTLEYAFDDWAIVRFASLTNHPDICKEFRTRSLNYKNVIDPVTLLARGKTKDGLWRTPFYPLRSEHRSDDYCEGNAWQWTFFVPHDIDGLAKLMGGKEVLASRLDSLFTMDSSLEGETVSGDISGLIGQYAHGNEPGHHTIYMYNEVGQPHKTQKYVNEVLTTLYDTTPTGICGNEDTGQMSAWYVFSSLGFYPMDPVSGRYELGAPLFDRAVINLSSGRQFVITAENLSDKNIYVEKVWLNDRSLDRTYITFDELLNGGTLRFKMTDKVGL</sequence>
<dbReference type="GO" id="GO:0030246">
    <property type="term" value="F:carbohydrate binding"/>
    <property type="evidence" value="ECO:0007669"/>
    <property type="project" value="InterPro"/>
</dbReference>
<organism evidence="7 8">
    <name type="scientific">Parabacteroides goldsteinii DSM 19448 = WAL 12034</name>
    <dbReference type="NCBI Taxonomy" id="927665"/>
    <lineage>
        <taxon>Bacteria</taxon>
        <taxon>Pseudomonadati</taxon>
        <taxon>Bacteroidota</taxon>
        <taxon>Bacteroidia</taxon>
        <taxon>Bacteroidales</taxon>
        <taxon>Tannerellaceae</taxon>
        <taxon>Parabacteroides</taxon>
    </lineage>
</organism>
<comment type="cofactor">
    <cofactor evidence="1">
        <name>Ca(2+)</name>
        <dbReference type="ChEBI" id="CHEBI:29108"/>
    </cofactor>
</comment>
<dbReference type="InterPro" id="IPR014718">
    <property type="entry name" value="GH-type_carb-bd"/>
</dbReference>
<dbReference type="InterPro" id="IPR012939">
    <property type="entry name" value="Glyco_hydro_92"/>
</dbReference>